<proteinExistence type="predicted"/>
<evidence type="ECO:0000313" key="2">
    <source>
        <dbReference type="Proteomes" id="UP000663874"/>
    </source>
</evidence>
<accession>A0A820KTZ7</accession>
<dbReference type="Proteomes" id="UP000663874">
    <property type="component" value="Unassembled WGS sequence"/>
</dbReference>
<evidence type="ECO:0000313" key="1">
    <source>
        <dbReference type="EMBL" id="CAF4345417.1"/>
    </source>
</evidence>
<protein>
    <submittedName>
        <fullName evidence="1">Uncharacterized protein</fullName>
    </submittedName>
</protein>
<feature type="non-terminal residue" evidence="1">
    <location>
        <position position="1"/>
    </location>
</feature>
<comment type="caution">
    <text evidence="1">The sequence shown here is derived from an EMBL/GenBank/DDBJ whole genome shotgun (WGS) entry which is preliminary data.</text>
</comment>
<organism evidence="1 2">
    <name type="scientific">Rotaria sordida</name>
    <dbReference type="NCBI Taxonomy" id="392033"/>
    <lineage>
        <taxon>Eukaryota</taxon>
        <taxon>Metazoa</taxon>
        <taxon>Spiralia</taxon>
        <taxon>Gnathifera</taxon>
        <taxon>Rotifera</taxon>
        <taxon>Eurotatoria</taxon>
        <taxon>Bdelloidea</taxon>
        <taxon>Philodinida</taxon>
        <taxon>Philodinidae</taxon>
        <taxon>Rotaria</taxon>
    </lineage>
</organism>
<dbReference type="EMBL" id="CAJOBE010047160">
    <property type="protein sequence ID" value="CAF4345417.1"/>
    <property type="molecule type" value="Genomic_DNA"/>
</dbReference>
<reference evidence="1" key="1">
    <citation type="submission" date="2021-02" db="EMBL/GenBank/DDBJ databases">
        <authorList>
            <person name="Nowell W R."/>
        </authorList>
    </citation>
    <scope>NUCLEOTIDE SEQUENCE</scope>
</reference>
<gene>
    <name evidence="1" type="ORF">FNK824_LOCUS42158</name>
</gene>
<dbReference type="AlphaFoldDB" id="A0A820KTZ7"/>
<name>A0A820KTZ7_9BILA</name>
<sequence>MEKAQEQDRANSSNQIDLGKLYCRAYYHSKEETLYIE</sequence>